<evidence type="ECO:0000313" key="3">
    <source>
        <dbReference type="Proteomes" id="UP000297527"/>
    </source>
</evidence>
<organism evidence="2 3">
    <name type="scientific">Botryotinia convoluta</name>
    <dbReference type="NCBI Taxonomy" id="54673"/>
    <lineage>
        <taxon>Eukaryota</taxon>
        <taxon>Fungi</taxon>
        <taxon>Dikarya</taxon>
        <taxon>Ascomycota</taxon>
        <taxon>Pezizomycotina</taxon>
        <taxon>Leotiomycetes</taxon>
        <taxon>Helotiales</taxon>
        <taxon>Sclerotiniaceae</taxon>
        <taxon>Botryotinia</taxon>
    </lineage>
</organism>
<name>A0A4Z1H8R5_9HELO</name>
<dbReference type="OrthoDB" id="3538543at2759"/>
<sequence>MASSSDEKVMSDFGHLLSSAAMPDNGDLSLSPTSPFQISPSTTSVSTFLHELIKDISTLAARFLWVNLPDHERDQFFDLFENLGYLTLLISLLESEEITFNKEVWEPLVEEFKALLSYGKNVIALVKTMEEGQTPNVSKNDQIEEFSEKLDGMCKLCMWLSIRVQCLKAFGENYLFHPRLSDLNILPGLISEIEKIYERLDPIGYQQYLALIVVPGKEHETPAKECDEKLVDRMGEINDKPIVLHHIHAKTPSQYTPSLASAKTAVNDITSTNPEKNAGNKINYETWTLHHVPAHKKQHWWMWTWCDLKVWPIRPKYILEEWSSSSDILHPAEILRIRQRFQDAARRKMYGCGMKMEITAGGDMERQIREDYLRDIVNRLGEKAEKTLLHLCGEGRDVFYSDDIMRRYMVEAIEAREPSGLFDGPRIIGLEESLKMKRDMEFGRRKWWKRVRGSKGKEWWREGKKKEWWLEAEKVEWVIVLKIEDIDRSMPSRWNAYTEGRKNVSQEVRSSVGQGEKNSSQEKTGVNVGSNVNEKKDTKEEETMGIEETERRMRILVKRLYVEGNGDEREV</sequence>
<gene>
    <name evidence="2" type="ORF">BCON_0501g00020</name>
</gene>
<comment type="caution">
    <text evidence="2">The sequence shown here is derived from an EMBL/GenBank/DDBJ whole genome shotgun (WGS) entry which is preliminary data.</text>
</comment>
<feature type="compositionally biased region" description="Polar residues" evidence="1">
    <location>
        <begin position="505"/>
        <end position="532"/>
    </location>
</feature>
<protein>
    <submittedName>
        <fullName evidence="2">Uncharacterized protein</fullName>
    </submittedName>
</protein>
<proteinExistence type="predicted"/>
<evidence type="ECO:0000313" key="2">
    <source>
        <dbReference type="EMBL" id="TGO44541.1"/>
    </source>
</evidence>
<feature type="compositionally biased region" description="Basic and acidic residues" evidence="1">
    <location>
        <begin position="533"/>
        <end position="547"/>
    </location>
</feature>
<dbReference type="EMBL" id="PQXN01000499">
    <property type="protein sequence ID" value="TGO44541.1"/>
    <property type="molecule type" value="Genomic_DNA"/>
</dbReference>
<feature type="region of interest" description="Disordered" evidence="1">
    <location>
        <begin position="505"/>
        <end position="547"/>
    </location>
</feature>
<dbReference type="Proteomes" id="UP000297527">
    <property type="component" value="Unassembled WGS sequence"/>
</dbReference>
<keyword evidence="3" id="KW-1185">Reference proteome</keyword>
<accession>A0A4Z1H8R5</accession>
<reference evidence="2 3" key="1">
    <citation type="submission" date="2017-12" db="EMBL/GenBank/DDBJ databases">
        <title>Comparative genomics of Botrytis spp.</title>
        <authorList>
            <person name="Valero-Jimenez C.A."/>
            <person name="Tapia P."/>
            <person name="Veloso J."/>
            <person name="Silva-Moreno E."/>
            <person name="Staats M."/>
            <person name="Valdes J.H."/>
            <person name="Van Kan J.A.L."/>
        </authorList>
    </citation>
    <scope>NUCLEOTIDE SEQUENCE [LARGE SCALE GENOMIC DNA]</scope>
    <source>
        <strain evidence="2 3">MUCL11595</strain>
    </source>
</reference>
<dbReference type="AlphaFoldDB" id="A0A4Z1H8R5"/>
<evidence type="ECO:0000256" key="1">
    <source>
        <dbReference type="SAM" id="MobiDB-lite"/>
    </source>
</evidence>